<dbReference type="EMBL" id="JAAXOU010000439">
    <property type="protein sequence ID" value="NKY16621.1"/>
    <property type="molecule type" value="Genomic_DNA"/>
</dbReference>
<sequence length="244" mass="24540">MHRSAPRLTRILACAAVPVMIAAAGCSSDGPDSGASASPSASATGAPAAPATSAAPVPSIAPAKFAKLPDACKAITAKTVEDLVPGVKTKSGTPGRSSDTTSRGSCSWNGLDDKGVKGSDYRWLDVSLLRFDSDPTLGGGEKRAQDEYVDKVAEVKATEGAMDVRTSSAPGVGNEARAVSYSLKKTGETFRYGVIVARTENVVITVSYNGTGYAGADAPAAGELMEGTVKAVKDAVAAVATAGG</sequence>
<comment type="caution">
    <text evidence="3">The sequence shown here is derived from an EMBL/GenBank/DDBJ whole genome shotgun (WGS) entry which is preliminary data.</text>
</comment>
<keyword evidence="4" id="KW-1185">Reference proteome</keyword>
<evidence type="ECO:0000256" key="2">
    <source>
        <dbReference type="SAM" id="SignalP"/>
    </source>
</evidence>
<feature type="chain" id="PRO_5041334730" evidence="2">
    <location>
        <begin position="25"/>
        <end position="244"/>
    </location>
</feature>
<name>A0AA44DGN5_STRE0</name>
<proteinExistence type="predicted"/>
<dbReference type="AlphaFoldDB" id="A0AA44DGN5"/>
<evidence type="ECO:0000313" key="3">
    <source>
        <dbReference type="EMBL" id="NKY16621.1"/>
    </source>
</evidence>
<feature type="region of interest" description="Disordered" evidence="1">
    <location>
        <begin position="28"/>
        <end position="55"/>
    </location>
</feature>
<feature type="region of interest" description="Disordered" evidence="1">
    <location>
        <begin position="85"/>
        <end position="109"/>
    </location>
</feature>
<evidence type="ECO:0000256" key="1">
    <source>
        <dbReference type="SAM" id="MobiDB-lite"/>
    </source>
</evidence>
<organism evidence="3 4">
    <name type="scientific">Streptomyces somaliensis (strain ATCC 33201 / DSM 40738 / JCM 12659 / KCTC 9044 / NCTC 11332 / NRRL B-12077 / IP 733)</name>
    <dbReference type="NCBI Taxonomy" id="1134445"/>
    <lineage>
        <taxon>Bacteria</taxon>
        <taxon>Bacillati</taxon>
        <taxon>Actinomycetota</taxon>
        <taxon>Actinomycetes</taxon>
        <taxon>Kitasatosporales</taxon>
        <taxon>Streptomycetaceae</taxon>
        <taxon>Streptomyces</taxon>
    </lineage>
</organism>
<reference evidence="3 4" key="1">
    <citation type="submission" date="2020-04" db="EMBL/GenBank/DDBJ databases">
        <title>MicrobeNet Type strains.</title>
        <authorList>
            <person name="Nicholson A.C."/>
        </authorList>
    </citation>
    <scope>NUCLEOTIDE SEQUENCE [LARGE SCALE GENOMIC DNA]</scope>
    <source>
        <strain evidence="3 4">DSM 40738</strain>
    </source>
</reference>
<accession>A0AA44DGN5</accession>
<gene>
    <name evidence="3" type="ORF">HGA06_21645</name>
</gene>
<feature type="compositionally biased region" description="Polar residues" evidence="1">
    <location>
        <begin position="90"/>
        <end position="108"/>
    </location>
</feature>
<dbReference type="RefSeq" id="WP_168440827.1">
    <property type="nucleotide sequence ID" value="NZ_JAAXOU010000439.1"/>
</dbReference>
<feature type="signal peptide" evidence="2">
    <location>
        <begin position="1"/>
        <end position="24"/>
    </location>
</feature>
<evidence type="ECO:0000313" key="4">
    <source>
        <dbReference type="Proteomes" id="UP000570003"/>
    </source>
</evidence>
<keyword evidence="2" id="KW-0732">Signal</keyword>
<protein>
    <submittedName>
        <fullName evidence="3">DUF3558 domain-containing protein</fullName>
    </submittedName>
</protein>
<dbReference type="PROSITE" id="PS51257">
    <property type="entry name" value="PROKAR_LIPOPROTEIN"/>
    <property type="match status" value="1"/>
</dbReference>
<dbReference type="Proteomes" id="UP000570003">
    <property type="component" value="Unassembled WGS sequence"/>
</dbReference>